<dbReference type="EMBL" id="CDRZ01000090">
    <property type="protein sequence ID" value="CEO88367.1"/>
    <property type="molecule type" value="Genomic_DNA"/>
</dbReference>
<evidence type="ECO:0000259" key="1">
    <source>
        <dbReference type="Pfam" id="PF04961"/>
    </source>
</evidence>
<sequence length="191" mass="20837">MDNIPIIKDYQLTAYFQELSADSLYPSAGSSAAMTAAHAAALFAMVCRVNLRKISEDLSAGEASKEESENRKLFWEETLHQAELFLERSLSLAQEDGFAIKYFVEGDPLGPGKATEIPLEIARCTGEIIALITDALPKSYAPIRADAECARCLAEGSRKAALTVAQHNIPLLSAEERQNYVDQIVELAFPG</sequence>
<name>A0A0B7ML14_9FIRM</name>
<keyword evidence="3" id="KW-1185">Reference proteome</keyword>
<proteinExistence type="predicted"/>
<gene>
    <name evidence="2" type="ORF">SSCH_180015</name>
</gene>
<dbReference type="Proteomes" id="UP000046155">
    <property type="component" value="Unassembled WGS sequence"/>
</dbReference>
<feature type="domain" description="Cyclodeaminase/cyclohydrolase" evidence="1">
    <location>
        <begin position="113"/>
        <end position="181"/>
    </location>
</feature>
<dbReference type="Pfam" id="PF04961">
    <property type="entry name" value="FTCD_C"/>
    <property type="match status" value="2"/>
</dbReference>
<dbReference type="AlphaFoldDB" id="A0A0B7ML14"/>
<accession>A0A0B7ML14</accession>
<dbReference type="SUPFAM" id="SSF101262">
    <property type="entry name" value="Methenyltetrahydrofolate cyclohydrolase-like"/>
    <property type="match status" value="1"/>
</dbReference>
<reference evidence="3" key="1">
    <citation type="submission" date="2015-01" db="EMBL/GenBank/DDBJ databases">
        <authorList>
            <person name="Manzoor Shahid"/>
            <person name="Zubair Saima"/>
        </authorList>
    </citation>
    <scope>NUCLEOTIDE SEQUENCE [LARGE SCALE GENOMIC DNA]</scope>
    <source>
        <strain evidence="3">Sp3</strain>
    </source>
</reference>
<evidence type="ECO:0000313" key="2">
    <source>
        <dbReference type="EMBL" id="CEO88367.1"/>
    </source>
</evidence>
<dbReference type="Gene3D" id="1.20.120.680">
    <property type="entry name" value="Formiminotetrahydrofolate cyclodeaminase monomer, up-and-down helical bundle"/>
    <property type="match status" value="1"/>
</dbReference>
<dbReference type="InterPro" id="IPR036178">
    <property type="entry name" value="Formintransfe-cycloase-like_sf"/>
</dbReference>
<dbReference type="InterPro" id="IPR007044">
    <property type="entry name" value="Cyclodeamin/CycHdrlase"/>
</dbReference>
<protein>
    <recommendedName>
        <fullName evidence="1">Cyclodeaminase/cyclohydrolase domain-containing protein</fullName>
    </recommendedName>
</protein>
<feature type="domain" description="Cyclodeaminase/cyclohydrolase" evidence="1">
    <location>
        <begin position="12"/>
        <end position="96"/>
    </location>
</feature>
<evidence type="ECO:0000313" key="3">
    <source>
        <dbReference type="Proteomes" id="UP000046155"/>
    </source>
</evidence>
<dbReference type="RefSeq" id="WP_044664545.1">
    <property type="nucleotide sequence ID" value="NZ_CDRZ01000090.1"/>
</dbReference>
<organism evidence="2 3">
    <name type="scientific">Syntrophaceticus schinkii</name>
    <dbReference type="NCBI Taxonomy" id="499207"/>
    <lineage>
        <taxon>Bacteria</taxon>
        <taxon>Bacillati</taxon>
        <taxon>Bacillota</taxon>
        <taxon>Clostridia</taxon>
        <taxon>Thermoanaerobacterales</taxon>
        <taxon>Thermoanaerobacterales Family III. Incertae Sedis</taxon>
        <taxon>Syntrophaceticus</taxon>
    </lineage>
</organism>
<dbReference type="GO" id="GO:0003824">
    <property type="term" value="F:catalytic activity"/>
    <property type="evidence" value="ECO:0007669"/>
    <property type="project" value="InterPro"/>
</dbReference>
<dbReference type="OrthoDB" id="9971435at2"/>